<reference evidence="4" key="2">
    <citation type="submission" date="2015-06" db="EMBL/GenBank/DDBJ databases">
        <title>Salimicrobium jeotgali MJ3, isolated from Myulchi jeot, a traditional Korean fermented seafood.</title>
        <authorList>
            <person name="Kim K.H."/>
            <person name="Jeon C.O."/>
            <person name="Jin H.M."/>
        </authorList>
    </citation>
    <scope>NUCLEOTIDE SEQUENCE [LARGE SCALE GENOMIC DNA]</scope>
    <source>
        <strain evidence="4">MJ3</strain>
    </source>
</reference>
<dbReference type="Proteomes" id="UP000011746">
    <property type="component" value="Unassembled WGS sequence"/>
</dbReference>
<evidence type="ECO:0000313" key="2">
    <source>
        <dbReference type="EMBL" id="EKE31084.1"/>
    </source>
</evidence>
<evidence type="ECO:0000313" key="4">
    <source>
        <dbReference type="Proteomes" id="UP000092654"/>
    </source>
</evidence>
<dbReference type="RefSeq" id="WP_008591182.1">
    <property type="nucleotide sequence ID" value="NZ_AMPQ01000015.1"/>
</dbReference>
<dbReference type="OrthoDB" id="2356989at2"/>
<accession>K2GL37</accession>
<dbReference type="AlphaFoldDB" id="K2GL37"/>
<dbReference type="PATRIC" id="fig|1230341.3.peg.2110"/>
<organism evidence="2 3">
    <name type="scientific">Salimicrobium jeotgali</name>
    <dbReference type="NCBI Taxonomy" id="1230341"/>
    <lineage>
        <taxon>Bacteria</taxon>
        <taxon>Bacillati</taxon>
        <taxon>Bacillota</taxon>
        <taxon>Bacilli</taxon>
        <taxon>Bacillales</taxon>
        <taxon>Bacillaceae</taxon>
        <taxon>Salimicrobium</taxon>
    </lineage>
</organism>
<protein>
    <submittedName>
        <fullName evidence="2">Putative permease</fullName>
    </submittedName>
</protein>
<sequence>MSPSKNIFKEILNNLVNLKVIGLGITFFIYGSLLKRGIASESAEYSIPINNWDIGLRFLNDLYLIVYFIIPLTLILSIKVILEEFSYFSLIRLGSFRRWALENLKQYTLVVSPIFITWIFVSVFLMIGFPISGDWSPLSSTATPGNTLMELNNYFFHPALPFLIQVLLLPLTICLIHLTLAILYVLTKNKYVILSLSLVVFLLSTVGFKLIPNSIAFASPSTYLSLAKALTFFESILPNLIALFVIALILILALNTLDTRKDKFKNIKAYIPYILFSTLCLVGIIHRANSLSDLPESTILDVWALSSMGVTTESFSYMSFFYYTIVYFGFIYLVQLFLSNEMGTLSFYKILRYKNLYKWLWSWMKKVLFSLILFLTLLALVSITAGLLYGFRKSMVVSILGILNTEMFYQFFLNGFLQMLFYILVIFIINWMSKESTNGLLIVSVFMVLMLPGLNPSGLIPVGLNSLAYLQETNVHSITVKLLVANSIAMIFINRLFAKSMKL</sequence>
<evidence type="ECO:0000313" key="3">
    <source>
        <dbReference type="Proteomes" id="UP000011746"/>
    </source>
</evidence>
<name>K2GL37_9BACI</name>
<dbReference type="EMBL" id="AMPQ01000015">
    <property type="protein sequence ID" value="EKE31084.1"/>
    <property type="molecule type" value="Genomic_DNA"/>
</dbReference>
<evidence type="ECO:0000313" key="1">
    <source>
        <dbReference type="EMBL" id="AKG05450.1"/>
    </source>
</evidence>
<proteinExistence type="predicted"/>
<dbReference type="EMBL" id="CP011361">
    <property type="protein sequence ID" value="AKG05450.1"/>
    <property type="molecule type" value="Genomic_DNA"/>
</dbReference>
<reference evidence="2 3" key="1">
    <citation type="journal article" date="2012" name="J. Bacteriol.">
        <title>Draft Genome Sequence of Salimicrobium sp. Strain MJ3, Isolated from Myulchi-Jeot, Korean Fermented Seafood.</title>
        <authorList>
            <person name="Lee S.H."/>
            <person name="Jung J.Y."/>
            <person name="Jeon C.O."/>
        </authorList>
    </citation>
    <scope>NUCLEOTIDE SEQUENCE [LARGE SCALE GENOMIC DNA]</scope>
    <source>
        <strain evidence="2 3">MJ3</strain>
    </source>
</reference>
<dbReference type="STRING" id="1230341.AAV35_012180"/>
<dbReference type="Proteomes" id="UP000092654">
    <property type="component" value="Chromosome"/>
</dbReference>
<dbReference type="KEGG" id="sje:AAV35_012180"/>
<reference evidence="1" key="3">
    <citation type="submission" date="2016-11" db="EMBL/GenBank/DDBJ databases">
        <title>Salimicrobium jeotgali MJ3, isolated from Myulchi jeot, a traditional Korean fermented seafood.</title>
        <authorList>
            <person name="Kim K.H."/>
            <person name="Jeon C.O."/>
            <person name="Jin H.M."/>
        </authorList>
    </citation>
    <scope>NUCLEOTIDE SEQUENCE</scope>
    <source>
        <strain evidence="1">MJ3</strain>
    </source>
</reference>
<dbReference type="eggNOG" id="ENOG502ZA43">
    <property type="taxonomic scope" value="Bacteria"/>
</dbReference>
<keyword evidence="3" id="KW-1185">Reference proteome</keyword>
<gene>
    <name evidence="1" type="ORF">AAV35_012180</name>
    <name evidence="2" type="ORF">MJ3_10321</name>
</gene>